<name>A0AAX4JLX2_9TREE</name>
<dbReference type="GeneID" id="91091465"/>
<organism evidence="1 2">
    <name type="scientific">Kwoniella dendrophila CBS 6074</name>
    <dbReference type="NCBI Taxonomy" id="1295534"/>
    <lineage>
        <taxon>Eukaryota</taxon>
        <taxon>Fungi</taxon>
        <taxon>Dikarya</taxon>
        <taxon>Basidiomycota</taxon>
        <taxon>Agaricomycotina</taxon>
        <taxon>Tremellomycetes</taxon>
        <taxon>Tremellales</taxon>
        <taxon>Cryptococcaceae</taxon>
        <taxon>Kwoniella</taxon>
    </lineage>
</organism>
<protein>
    <submittedName>
        <fullName evidence="1">Uncharacterized protein</fullName>
    </submittedName>
</protein>
<proteinExistence type="predicted"/>
<sequence length="200" mass="22899">MFEIGQGTAQVGNKRKTLSIDSSIDVGLSSHVLELFLDMVNVPNPTAPDLVYPNSLMLYEFCIKFDIIKRLKDLIESIMLKNARSYPWALLIWSSEREDLPMARKALGLMTSSRFVTPKLPDRQTHFWELMSRLPIDGQYDLLRSGFPTSTCKAYSSDSSIFARHTSYYANDSQLSALEDWNETASQFNPQKRFYKLPIV</sequence>
<dbReference type="Proteomes" id="UP001355207">
    <property type="component" value="Chromosome 1"/>
</dbReference>
<dbReference type="RefSeq" id="XP_066072686.1">
    <property type="nucleotide sequence ID" value="XM_066216589.1"/>
</dbReference>
<evidence type="ECO:0000313" key="2">
    <source>
        <dbReference type="Proteomes" id="UP001355207"/>
    </source>
</evidence>
<accession>A0AAX4JLX2</accession>
<reference evidence="1 2" key="1">
    <citation type="submission" date="2024-01" db="EMBL/GenBank/DDBJ databases">
        <title>Comparative genomics of Cryptococcus and Kwoniella reveals pathogenesis evolution and contrasting modes of karyotype evolution via chromosome fusion or intercentromeric recombination.</title>
        <authorList>
            <person name="Coelho M.A."/>
            <person name="David-Palma M."/>
            <person name="Shea T."/>
            <person name="Bowers K."/>
            <person name="McGinley-Smith S."/>
            <person name="Mohammad A.W."/>
            <person name="Gnirke A."/>
            <person name="Yurkov A.M."/>
            <person name="Nowrousian M."/>
            <person name="Sun S."/>
            <person name="Cuomo C.A."/>
            <person name="Heitman J."/>
        </authorList>
    </citation>
    <scope>NUCLEOTIDE SEQUENCE [LARGE SCALE GENOMIC DNA]</scope>
    <source>
        <strain evidence="1 2">CBS 6074</strain>
    </source>
</reference>
<gene>
    <name evidence="1" type="ORF">L201_000793</name>
</gene>
<dbReference type="EMBL" id="CP144098">
    <property type="protein sequence ID" value="WWC85923.1"/>
    <property type="molecule type" value="Genomic_DNA"/>
</dbReference>
<evidence type="ECO:0000313" key="1">
    <source>
        <dbReference type="EMBL" id="WWC85923.1"/>
    </source>
</evidence>
<keyword evidence="2" id="KW-1185">Reference proteome</keyword>
<dbReference type="AlphaFoldDB" id="A0AAX4JLX2"/>